<gene>
    <name evidence="1" type="ORF">HUJ06_013271</name>
</gene>
<evidence type="ECO:0000313" key="1">
    <source>
        <dbReference type="EMBL" id="DAD38949.1"/>
    </source>
</evidence>
<protein>
    <submittedName>
        <fullName evidence="1">Uncharacterized protein</fullName>
    </submittedName>
</protein>
<proteinExistence type="predicted"/>
<evidence type="ECO:0000313" key="2">
    <source>
        <dbReference type="Proteomes" id="UP000607653"/>
    </source>
</evidence>
<sequence length="96" mass="11308">MAQCYIFIKVKEIKHFFEKKNHFIKMIVKNQANPTKQKKMEWVKVRVGVLHCSVAQCYIFIKVKEIKHFFLKKKIISLNDSEEPGQPNQTKENGVG</sequence>
<dbReference type="Proteomes" id="UP000607653">
    <property type="component" value="Unassembled WGS sequence"/>
</dbReference>
<comment type="caution">
    <text evidence="1">The sequence shown here is derived from an EMBL/GenBank/DDBJ whole genome shotgun (WGS) entry which is preliminary data.</text>
</comment>
<keyword evidence="2" id="KW-1185">Reference proteome</keyword>
<organism evidence="1 2">
    <name type="scientific">Nelumbo nucifera</name>
    <name type="common">Sacred lotus</name>
    <dbReference type="NCBI Taxonomy" id="4432"/>
    <lineage>
        <taxon>Eukaryota</taxon>
        <taxon>Viridiplantae</taxon>
        <taxon>Streptophyta</taxon>
        <taxon>Embryophyta</taxon>
        <taxon>Tracheophyta</taxon>
        <taxon>Spermatophyta</taxon>
        <taxon>Magnoliopsida</taxon>
        <taxon>Proteales</taxon>
        <taxon>Nelumbonaceae</taxon>
        <taxon>Nelumbo</taxon>
    </lineage>
</organism>
<dbReference type="EMBL" id="DUZY01000005">
    <property type="protein sequence ID" value="DAD38949.1"/>
    <property type="molecule type" value="Genomic_DNA"/>
</dbReference>
<accession>A0A822Z6C5</accession>
<name>A0A822Z6C5_NELNU</name>
<dbReference type="AlphaFoldDB" id="A0A822Z6C5"/>
<reference evidence="1 2" key="1">
    <citation type="journal article" date="2020" name="Mol. Biol. Evol.">
        <title>Distinct Expression and Methylation Patterns for Genes with Different Fates following a Single Whole-Genome Duplication in Flowering Plants.</title>
        <authorList>
            <person name="Shi T."/>
            <person name="Rahmani R.S."/>
            <person name="Gugger P.F."/>
            <person name="Wang M."/>
            <person name="Li H."/>
            <person name="Zhang Y."/>
            <person name="Li Z."/>
            <person name="Wang Q."/>
            <person name="Van de Peer Y."/>
            <person name="Marchal K."/>
            <person name="Chen J."/>
        </authorList>
    </citation>
    <scope>NUCLEOTIDE SEQUENCE [LARGE SCALE GENOMIC DNA]</scope>
    <source>
        <tissue evidence="1">Leaf</tissue>
    </source>
</reference>